<dbReference type="InterPro" id="IPR036388">
    <property type="entry name" value="WH-like_DNA-bd_sf"/>
</dbReference>
<dbReference type="PANTHER" id="PTHR10015:SF465">
    <property type="entry name" value="HSF-TYPE DNA-BINDING DOMAIN-CONTAINING PROTEIN"/>
    <property type="match status" value="1"/>
</dbReference>
<evidence type="ECO:0000256" key="4">
    <source>
        <dbReference type="ARBA" id="ARBA00023242"/>
    </source>
</evidence>
<keyword evidence="4" id="KW-0539">Nucleus</keyword>
<reference evidence="7 8" key="1">
    <citation type="submission" date="2019-04" db="EMBL/GenBank/DDBJ databases">
        <title>Chromosome genome assembly for Takifugu flavidus.</title>
        <authorList>
            <person name="Xiao S."/>
        </authorList>
    </citation>
    <scope>NUCLEOTIDE SEQUENCE [LARGE SCALE GENOMIC DNA]</scope>
    <source>
        <strain evidence="7">HTHZ2018</strain>
        <tissue evidence="7">Muscle</tissue>
    </source>
</reference>
<dbReference type="GO" id="GO:0043565">
    <property type="term" value="F:sequence-specific DNA binding"/>
    <property type="evidence" value="ECO:0007669"/>
    <property type="project" value="InterPro"/>
</dbReference>
<dbReference type="Pfam" id="PF00447">
    <property type="entry name" value="HSF_DNA-bind"/>
    <property type="match status" value="1"/>
</dbReference>
<evidence type="ECO:0000256" key="3">
    <source>
        <dbReference type="ARBA" id="ARBA00023125"/>
    </source>
</evidence>
<name>A0A5C6P6Z0_9TELE</name>
<dbReference type="Proteomes" id="UP000324091">
    <property type="component" value="Chromosome 14"/>
</dbReference>
<dbReference type="GO" id="GO:0005634">
    <property type="term" value="C:nucleus"/>
    <property type="evidence" value="ECO:0007669"/>
    <property type="project" value="UniProtKB-SubCell"/>
</dbReference>
<dbReference type="EMBL" id="RHFK02000006">
    <property type="protein sequence ID" value="TWW74581.1"/>
    <property type="molecule type" value="Genomic_DNA"/>
</dbReference>
<evidence type="ECO:0000256" key="5">
    <source>
        <dbReference type="RuleBase" id="RU004020"/>
    </source>
</evidence>
<comment type="similarity">
    <text evidence="2 5">Belongs to the HSF family.</text>
</comment>
<organism evidence="7 8">
    <name type="scientific">Takifugu flavidus</name>
    <name type="common">sansaifugu</name>
    <dbReference type="NCBI Taxonomy" id="433684"/>
    <lineage>
        <taxon>Eukaryota</taxon>
        <taxon>Metazoa</taxon>
        <taxon>Chordata</taxon>
        <taxon>Craniata</taxon>
        <taxon>Vertebrata</taxon>
        <taxon>Euteleostomi</taxon>
        <taxon>Actinopterygii</taxon>
        <taxon>Neopterygii</taxon>
        <taxon>Teleostei</taxon>
        <taxon>Neoteleostei</taxon>
        <taxon>Acanthomorphata</taxon>
        <taxon>Eupercaria</taxon>
        <taxon>Tetraodontiformes</taxon>
        <taxon>Tetradontoidea</taxon>
        <taxon>Tetraodontidae</taxon>
        <taxon>Takifugu</taxon>
    </lineage>
</organism>
<evidence type="ECO:0000256" key="1">
    <source>
        <dbReference type="ARBA" id="ARBA00004123"/>
    </source>
</evidence>
<dbReference type="SUPFAM" id="SSF46785">
    <property type="entry name" value="Winged helix' DNA-binding domain"/>
    <property type="match status" value="1"/>
</dbReference>
<feature type="domain" description="HSF-type DNA-binding" evidence="6">
    <location>
        <begin position="12"/>
        <end position="118"/>
    </location>
</feature>
<proteinExistence type="inferred from homology"/>
<dbReference type="AlphaFoldDB" id="A0A5C6P6Z0"/>
<keyword evidence="3" id="KW-0238">DNA-binding</keyword>
<evidence type="ECO:0000313" key="8">
    <source>
        <dbReference type="Proteomes" id="UP000324091"/>
    </source>
</evidence>
<protein>
    <submittedName>
        <fullName evidence="7">Heat shock factor protein 5</fullName>
    </submittedName>
</protein>
<keyword evidence="8" id="KW-1185">Reference proteome</keyword>
<evidence type="ECO:0000256" key="2">
    <source>
        <dbReference type="ARBA" id="ARBA00006403"/>
    </source>
</evidence>
<gene>
    <name evidence="7" type="ORF">D4764_14G0005840</name>
</gene>
<evidence type="ECO:0000259" key="6">
    <source>
        <dbReference type="SMART" id="SM00415"/>
    </source>
</evidence>
<accession>A0A5C6P6Z0</accession>
<comment type="subcellular location">
    <subcellularLocation>
        <location evidence="1">Nucleus</location>
    </subcellularLocation>
</comment>
<dbReference type="GO" id="GO:0003700">
    <property type="term" value="F:DNA-binding transcription factor activity"/>
    <property type="evidence" value="ECO:0007669"/>
    <property type="project" value="InterPro"/>
</dbReference>
<keyword evidence="7" id="KW-0346">Stress response</keyword>
<dbReference type="PANTHER" id="PTHR10015">
    <property type="entry name" value="HEAT SHOCK TRANSCRIPTION FACTOR"/>
    <property type="match status" value="1"/>
</dbReference>
<comment type="caution">
    <text evidence="7">The sequence shown here is derived from an EMBL/GenBank/DDBJ whole genome shotgun (WGS) entry which is preliminary data.</text>
</comment>
<dbReference type="InterPro" id="IPR036390">
    <property type="entry name" value="WH_DNA-bd_sf"/>
</dbReference>
<sequence length="325" mass="36842">MEPGGLSTHLSNPYTFPAKLWFLVNTPEITAIIWNNVGNGILIDKALLETQVLSPTSETLRGLSKFKGIKFLSFIRQLHHYGFKKVKPVRVTSNCVHHFFQPYFKKDHPELLPEVKRKARQRTRSRPAPYSNPYNVTRMQYVVQQPHGGIFPYLPAQPFPNNMEYFLTGANPSLYPRTAPNTYNLQTLVQPIETGHQKVIEDPFNDLNEMLSLLSTLKEQAQRGWSSHSLKELPSAVRVSCRGWDVLFNMDDSLAINLPFPTTSTESRGHPRTELALLSSLSILQLSLSGCCWTSRLSHKRWLIPPQSHRKSSGVVPALQKTSVS</sequence>
<dbReference type="InterPro" id="IPR000232">
    <property type="entry name" value="HSF_DNA-bd"/>
</dbReference>
<dbReference type="SMART" id="SM00415">
    <property type="entry name" value="HSF"/>
    <property type="match status" value="1"/>
</dbReference>
<evidence type="ECO:0000313" key="7">
    <source>
        <dbReference type="EMBL" id="TWW74581.1"/>
    </source>
</evidence>
<dbReference type="Gene3D" id="1.10.10.10">
    <property type="entry name" value="Winged helix-like DNA-binding domain superfamily/Winged helix DNA-binding domain"/>
    <property type="match status" value="1"/>
</dbReference>